<dbReference type="AlphaFoldDB" id="A0A2M7G4E4"/>
<sequence length="549" mass="60340">MNYGLRPLLAFTLVLGGLAGGIFSAPAPTRAAELEEYQRKYISFYQLRPVPYDKYVIQGFQKELPRFDYRLLGTGGRGNLLEFLNLVKKYQLENAGQMAANQENDNVKIGDKVVSWSDTKRIMESAYVFATDWSWGEVDLGHLRRKSKNSNTWLIDLEADLQMKLDIYKLSGSQPELYSQQATSWKISKTYELSNFNEILRIVKEATGDAVDPDNVLVQPLIVEVIKKIPFYAQLLNMNPEASLRAEAEKKLADDGSTGLTTEIKRLNDFILKNQIDSADMAQDQVTVKLSGTETVDTLGIGLDQGFKVIEYRMQNGQEVPVDVGFTKVRELANSQFRLQPIIVGRDYEAGDQMIEYPKTGAGIGFSLGTVPLGFEGQEQNMFVPQASLDIEYSLAQASGVSELYFTFLGGMAMPQQANLSQATVPTGRSVDAGASVLPFDLEIGLMKRWYMRQLIFSLGLRGGALAGTLLGSGLDPTPTALGLGGTLLAGLHYQATADMILGLNLGWRYFSNAEFSIAASSGSSTSPVAYPAMNSNGPVIQAFLNYAF</sequence>
<gene>
    <name evidence="1" type="ORF">COW36_13050</name>
</gene>
<comment type="caution">
    <text evidence="1">The sequence shown here is derived from an EMBL/GenBank/DDBJ whole genome shotgun (WGS) entry which is preliminary data.</text>
</comment>
<evidence type="ECO:0000313" key="1">
    <source>
        <dbReference type="EMBL" id="PIW16687.1"/>
    </source>
</evidence>
<dbReference type="EMBL" id="PFFQ01000037">
    <property type="protein sequence ID" value="PIW16687.1"/>
    <property type="molecule type" value="Genomic_DNA"/>
</dbReference>
<name>A0A2M7G4E4_9BACT</name>
<reference evidence="1 2" key="1">
    <citation type="submission" date="2017-09" db="EMBL/GenBank/DDBJ databases">
        <title>Depth-based differentiation of microbial function through sediment-hosted aquifers and enrichment of novel symbionts in the deep terrestrial subsurface.</title>
        <authorList>
            <person name="Probst A.J."/>
            <person name="Ladd B."/>
            <person name="Jarett J.K."/>
            <person name="Geller-Mcgrath D.E."/>
            <person name="Sieber C.M."/>
            <person name="Emerson J.B."/>
            <person name="Anantharaman K."/>
            <person name="Thomas B.C."/>
            <person name="Malmstrom R."/>
            <person name="Stieglmeier M."/>
            <person name="Klingl A."/>
            <person name="Woyke T."/>
            <person name="Ryan C.M."/>
            <person name="Banfield J.F."/>
        </authorList>
    </citation>
    <scope>NUCLEOTIDE SEQUENCE [LARGE SCALE GENOMIC DNA]</scope>
    <source>
        <strain evidence="1">CG17_big_fil_post_rev_8_21_14_2_50_48_46</strain>
    </source>
</reference>
<accession>A0A2M7G4E4</accession>
<organism evidence="1 2">
    <name type="scientific">bacterium (Candidatus Blackallbacteria) CG17_big_fil_post_rev_8_21_14_2_50_48_46</name>
    <dbReference type="NCBI Taxonomy" id="2014261"/>
    <lineage>
        <taxon>Bacteria</taxon>
        <taxon>Candidatus Blackallbacteria</taxon>
    </lineage>
</organism>
<proteinExistence type="predicted"/>
<protein>
    <submittedName>
        <fullName evidence="1">Uncharacterized protein</fullName>
    </submittedName>
</protein>
<dbReference type="Proteomes" id="UP000231019">
    <property type="component" value="Unassembled WGS sequence"/>
</dbReference>
<evidence type="ECO:0000313" key="2">
    <source>
        <dbReference type="Proteomes" id="UP000231019"/>
    </source>
</evidence>